<feature type="region of interest" description="Disordered" evidence="1">
    <location>
        <begin position="284"/>
        <end position="303"/>
    </location>
</feature>
<evidence type="ECO:0000256" key="1">
    <source>
        <dbReference type="SAM" id="MobiDB-lite"/>
    </source>
</evidence>
<evidence type="ECO:0000256" key="2">
    <source>
        <dbReference type="SAM" id="Phobius"/>
    </source>
</evidence>
<evidence type="ECO:0000313" key="3">
    <source>
        <dbReference type="EMBL" id="MBM9506206.1"/>
    </source>
</evidence>
<keyword evidence="2" id="KW-0472">Membrane</keyword>
<comment type="caution">
    <text evidence="3">The sequence shown here is derived from an EMBL/GenBank/DDBJ whole genome shotgun (WGS) entry which is preliminary data.</text>
</comment>
<keyword evidence="2" id="KW-0812">Transmembrane</keyword>
<organism evidence="3 4">
    <name type="scientific">Actinacidiphila acididurans</name>
    <dbReference type="NCBI Taxonomy" id="2784346"/>
    <lineage>
        <taxon>Bacteria</taxon>
        <taxon>Bacillati</taxon>
        <taxon>Actinomycetota</taxon>
        <taxon>Actinomycetes</taxon>
        <taxon>Kitasatosporales</taxon>
        <taxon>Streptomycetaceae</taxon>
        <taxon>Actinacidiphila</taxon>
    </lineage>
</organism>
<dbReference type="RefSeq" id="WP_205358066.1">
    <property type="nucleotide sequence ID" value="NZ_JADKYB010000008.1"/>
</dbReference>
<keyword evidence="4" id="KW-1185">Reference proteome</keyword>
<reference evidence="3 4" key="1">
    <citation type="submission" date="2021-01" db="EMBL/GenBank/DDBJ databases">
        <title>Streptomyces acididurans sp. nov., isolated from a peat swamp forest soil.</title>
        <authorList>
            <person name="Chantavorakit T."/>
            <person name="Duangmal K."/>
        </authorList>
    </citation>
    <scope>NUCLEOTIDE SEQUENCE [LARGE SCALE GENOMIC DNA]</scope>
    <source>
        <strain evidence="3 4">KK5PA1</strain>
    </source>
</reference>
<dbReference type="Proteomes" id="UP000749040">
    <property type="component" value="Unassembled WGS sequence"/>
</dbReference>
<protein>
    <submittedName>
        <fullName evidence="3">Uncharacterized protein</fullName>
    </submittedName>
</protein>
<proteinExistence type="predicted"/>
<sequence length="382" mass="39503">MTMDQPEENGAVGAVLTEALRSHAEHAPSAATLLDALSAKAARRRAGRRRGAVLAVTAAVVAAVGAGFVVAETSGHGGRHGTTAAHTGADTMRTWTYHGLQVKAPSGWGVNALRCGTPVKDTVVIDQGPTAACAIKLPGPMPQTVTFGTLGKRADPSARKVTVDGRPATVHTERMPDGLFRTTLTVPSLDAFVDVRTRSRALTAAVIASARIVSVDTNGCAAHVDALRPGGAPQRSGAAAHLVPGLPSGATVCHYEDHRLAHSTRLTGSRLTELLDQLAALRPGLKPADPRPNPKQPPSVTLGSCFDQADRDGYLLRFTYPSGPALDVYAHFDGCIRLGADNGARTGGLTPAFGDSFFGKVDPGFGGVVAGGLREPVGPVRH</sequence>
<name>A0ABS2TT85_9ACTN</name>
<feature type="transmembrane region" description="Helical" evidence="2">
    <location>
        <begin position="52"/>
        <end position="71"/>
    </location>
</feature>
<evidence type="ECO:0000313" key="4">
    <source>
        <dbReference type="Proteomes" id="UP000749040"/>
    </source>
</evidence>
<keyword evidence="2" id="KW-1133">Transmembrane helix</keyword>
<accession>A0ABS2TT85</accession>
<gene>
    <name evidence="3" type="ORF">ITX44_16935</name>
</gene>
<dbReference type="EMBL" id="JADKYB010000008">
    <property type="protein sequence ID" value="MBM9506206.1"/>
    <property type="molecule type" value="Genomic_DNA"/>
</dbReference>